<comment type="caution">
    <text evidence="1">The sequence shown here is derived from an EMBL/GenBank/DDBJ whole genome shotgun (WGS) entry which is preliminary data.</text>
</comment>
<accession>A0A8S9J2R0</accession>
<proteinExistence type="predicted"/>
<reference evidence="1" key="1">
    <citation type="submission" date="2019-12" db="EMBL/GenBank/DDBJ databases">
        <title>Genome sequencing and annotation of Brassica cretica.</title>
        <authorList>
            <person name="Studholme D.J."/>
            <person name="Sarris P.F."/>
        </authorList>
    </citation>
    <scope>NUCLEOTIDE SEQUENCE</scope>
    <source>
        <strain evidence="1">PFS-102/07</strain>
        <tissue evidence="1">Leaf</tissue>
    </source>
</reference>
<sequence>MFKPKVLTWSSLQISPFAFELRFLSESSTLTIVVVTPDRRPYFSSESIHLEFLTQTSLTIPLRSTTSRNNLFNPIPPAHFSLPLTRIFKLSLTLNRLFLWFPVTHTTLLKLLHVVTTNSHLLQHTLV</sequence>
<gene>
    <name evidence="1" type="ORF">F2Q70_00001248</name>
</gene>
<name>A0A8S9J2R0_BRACR</name>
<dbReference type="AlphaFoldDB" id="A0A8S9J2R0"/>
<organism evidence="1">
    <name type="scientific">Brassica cretica</name>
    <name type="common">Mustard</name>
    <dbReference type="NCBI Taxonomy" id="69181"/>
    <lineage>
        <taxon>Eukaryota</taxon>
        <taxon>Viridiplantae</taxon>
        <taxon>Streptophyta</taxon>
        <taxon>Embryophyta</taxon>
        <taxon>Tracheophyta</taxon>
        <taxon>Spermatophyta</taxon>
        <taxon>Magnoliopsida</taxon>
        <taxon>eudicotyledons</taxon>
        <taxon>Gunneridae</taxon>
        <taxon>Pentapetalae</taxon>
        <taxon>rosids</taxon>
        <taxon>malvids</taxon>
        <taxon>Brassicales</taxon>
        <taxon>Brassicaceae</taxon>
        <taxon>Brassiceae</taxon>
        <taxon>Brassica</taxon>
    </lineage>
</organism>
<protein>
    <submittedName>
        <fullName evidence="1">Uncharacterized protein</fullName>
    </submittedName>
</protein>
<evidence type="ECO:0000313" key="1">
    <source>
        <dbReference type="EMBL" id="KAF2576461.1"/>
    </source>
</evidence>
<dbReference type="EMBL" id="QGKY02001015">
    <property type="protein sequence ID" value="KAF2576461.1"/>
    <property type="molecule type" value="Genomic_DNA"/>
</dbReference>